<evidence type="ECO:0000256" key="4">
    <source>
        <dbReference type="ARBA" id="ARBA00023004"/>
    </source>
</evidence>
<evidence type="ECO:0000256" key="3">
    <source>
        <dbReference type="ARBA" id="ARBA00023002"/>
    </source>
</evidence>
<dbReference type="AlphaFoldDB" id="A0A2H4G7L1"/>
<evidence type="ECO:0000256" key="5">
    <source>
        <dbReference type="ARBA" id="ARBA00039084"/>
    </source>
</evidence>
<dbReference type="PANTHER" id="PTHR10543:SF89">
    <property type="entry name" value="CAROTENOID 9,10(9',10')-CLEAVAGE DIOXYGENASE 1"/>
    <property type="match status" value="1"/>
</dbReference>
<feature type="binding site" evidence="7">
    <location>
        <position position="531"/>
    </location>
    <ligand>
        <name>Fe cation</name>
        <dbReference type="ChEBI" id="CHEBI:24875"/>
        <note>catalytic</note>
    </ligand>
</feature>
<comment type="similarity">
    <text evidence="1">Belongs to the carotenoid oxygenase family.</text>
</comment>
<dbReference type="PANTHER" id="PTHR10543">
    <property type="entry name" value="BETA-CAROTENE DIOXYGENASE"/>
    <property type="match status" value="1"/>
</dbReference>
<dbReference type="GO" id="GO:0016121">
    <property type="term" value="P:carotene catabolic process"/>
    <property type="evidence" value="ECO:0007669"/>
    <property type="project" value="TreeGrafter"/>
</dbReference>
<evidence type="ECO:0000256" key="1">
    <source>
        <dbReference type="ARBA" id="ARBA00006787"/>
    </source>
</evidence>
<reference evidence="8" key="1">
    <citation type="submission" date="2016-08" db="EMBL/GenBank/DDBJ databases">
        <title>Functional characterization of three members of the Dunaliella bardawil carotenoid cleavage dioxygenase family.</title>
        <authorList>
            <person name="Liang M."/>
            <person name="Jiang J."/>
        </authorList>
    </citation>
    <scope>NUCLEOTIDE SEQUENCE</scope>
    <source>
        <strain evidence="8">FACHB-847</strain>
    </source>
</reference>
<name>A0A2H4G7L1_DUNSA</name>
<evidence type="ECO:0000256" key="2">
    <source>
        <dbReference type="ARBA" id="ARBA00022723"/>
    </source>
</evidence>
<protein>
    <recommendedName>
        <fullName evidence="5">carotenoid 9,10-dioxygenase</fullName>
        <ecNumber evidence="5">1.14.99.n4</ecNumber>
    </recommendedName>
</protein>
<keyword evidence="2 7" id="KW-0479">Metal-binding</keyword>
<dbReference type="GO" id="GO:0009570">
    <property type="term" value="C:chloroplast stroma"/>
    <property type="evidence" value="ECO:0007669"/>
    <property type="project" value="TreeGrafter"/>
</dbReference>
<dbReference type="GO" id="GO:0010436">
    <property type="term" value="F:carotenoid dioxygenase activity"/>
    <property type="evidence" value="ECO:0007669"/>
    <property type="project" value="TreeGrafter"/>
</dbReference>
<keyword evidence="8" id="KW-0223">Dioxygenase</keyword>
<evidence type="ECO:0000256" key="7">
    <source>
        <dbReference type="PIRSR" id="PIRSR604294-1"/>
    </source>
</evidence>
<dbReference type="Pfam" id="PF03055">
    <property type="entry name" value="RPE65"/>
    <property type="match status" value="1"/>
</dbReference>
<dbReference type="GO" id="GO:0046872">
    <property type="term" value="F:metal ion binding"/>
    <property type="evidence" value="ECO:0007669"/>
    <property type="project" value="UniProtKB-KW"/>
</dbReference>
<gene>
    <name evidence="8" type="primary">ccd1B</name>
</gene>
<proteinExistence type="evidence at transcript level"/>
<feature type="binding site" evidence="7">
    <location>
        <position position="229"/>
    </location>
    <ligand>
        <name>Fe cation</name>
        <dbReference type="ChEBI" id="CHEBI:24875"/>
        <note>catalytic</note>
    </ligand>
</feature>
<dbReference type="EC" id="1.14.99.n4" evidence="5"/>
<keyword evidence="4 7" id="KW-0408">Iron</keyword>
<accession>A0A2H4G7L1</accession>
<keyword evidence="3 8" id="KW-0560">Oxidoreductase</keyword>
<evidence type="ECO:0000256" key="6">
    <source>
        <dbReference type="ARBA" id="ARBA00048709"/>
    </source>
</evidence>
<sequence length="554" mass="61599">MPDRSETLQAVLRNGRNVALPVSLVLLVFSSRRKLINGLQTLIAKSRKEKNRAALVDNYGPVETEVLEHNLPVKGTLPAELNGAYMRNGSNPYYDPYCSYHWFEGSGMVHSVRIKDGTATYCNRYVETSRLKQEKKAGKPVFAAFADQEGRRGVIIALLELLKIKLGAVNVKEGTGTANTSLVYHAGRLLALHEGDLPYQLRMVCSGALETVQRLSVGKDWGETNFTAHPKFDAPTGELHFLGYNITKPEVKLGTMDSAGQLQHTLKVDLPWPSMMHDKAITRKYKIILHFPLCFDPQAMVKQNSLPIVWVKERPARIGLVPKQAKSTDAIKWFEMPSFMSFHVANAWEEGDGRYVKIVLCAMKEMDMKAMEFKDEYASRLSEVTLDTQAPGLEGASFRTISSVTGDFPICHPMLQGQKTKFAWTAMTDPADKQGKFVGIAKHDLESSSNDVCVGKVQYDPGCFGGEAYFVPRNTNNPSAPCNGEDDGFLLVYVYKSAEDISYFTVYDAKTMSNTPVCEVRIPQRIPYGFHTTFLNEEQLAKSAAAELPAAAKK</sequence>
<organism evidence="8">
    <name type="scientific">Dunaliella salina</name>
    <name type="common">Green alga</name>
    <name type="synonym">Protococcus salinus</name>
    <dbReference type="NCBI Taxonomy" id="3046"/>
    <lineage>
        <taxon>Eukaryota</taxon>
        <taxon>Viridiplantae</taxon>
        <taxon>Chlorophyta</taxon>
        <taxon>core chlorophytes</taxon>
        <taxon>Chlorophyceae</taxon>
        <taxon>CS clade</taxon>
        <taxon>Chlamydomonadales</taxon>
        <taxon>Dunaliellaceae</taxon>
        <taxon>Dunaliella</taxon>
    </lineage>
</organism>
<dbReference type="InterPro" id="IPR004294">
    <property type="entry name" value="Carotenoid_Oase"/>
</dbReference>
<dbReference type="EMBL" id="KX721484">
    <property type="protein sequence ID" value="APW83743.1"/>
    <property type="molecule type" value="mRNA"/>
</dbReference>
<comment type="catalytic activity">
    <reaction evidence="6">
        <text>all-trans-zeaxanthin + 2 O2 = 4,9-dimethyldodeca-2,4,6,8,10-pentaenedial + 2 (3R)-hydroxy-beta-ionone</text>
        <dbReference type="Rhea" id="RHEA:26393"/>
        <dbReference type="ChEBI" id="CHEBI:15379"/>
        <dbReference type="ChEBI" id="CHEBI:27547"/>
        <dbReference type="ChEBI" id="CHEBI:53171"/>
        <dbReference type="ChEBI" id="CHEBI:53173"/>
        <dbReference type="EC" id="1.14.99.n4"/>
    </reaction>
</comment>
<evidence type="ECO:0000313" key="8">
    <source>
        <dbReference type="EMBL" id="APW83743.1"/>
    </source>
</evidence>
<feature type="binding site" evidence="7">
    <location>
        <position position="277"/>
    </location>
    <ligand>
        <name>Fe cation</name>
        <dbReference type="ChEBI" id="CHEBI:24875"/>
        <note>catalytic</note>
    </ligand>
</feature>
<comment type="cofactor">
    <cofactor evidence="7">
        <name>Fe(2+)</name>
        <dbReference type="ChEBI" id="CHEBI:29033"/>
    </cofactor>
    <text evidence="7">Binds 1 Fe(2+) ion per subunit.</text>
</comment>
<feature type="binding site" evidence="7">
    <location>
        <position position="343"/>
    </location>
    <ligand>
        <name>Fe cation</name>
        <dbReference type="ChEBI" id="CHEBI:24875"/>
        <note>catalytic</note>
    </ligand>
</feature>